<keyword evidence="2" id="KW-1185">Reference proteome</keyword>
<dbReference type="AlphaFoldDB" id="A0A2Z2KMY9"/>
<reference evidence="1 2" key="1">
    <citation type="submission" date="2017-06" db="EMBL/GenBank/DDBJ databases">
        <title>Complete genome sequence of Paenibacillus donghaensis KCTC 13049T isolated from East Sea sediment, South Korea.</title>
        <authorList>
            <person name="Jung B.K."/>
            <person name="Hong S.-J."/>
            <person name="Shin J.-H."/>
        </authorList>
    </citation>
    <scope>NUCLEOTIDE SEQUENCE [LARGE SCALE GENOMIC DNA]</scope>
    <source>
        <strain evidence="1 2">KCTC 13049</strain>
    </source>
</reference>
<evidence type="ECO:0000313" key="1">
    <source>
        <dbReference type="EMBL" id="ASA24930.1"/>
    </source>
</evidence>
<protein>
    <submittedName>
        <fullName evidence="1">Uncharacterized protein</fullName>
    </submittedName>
</protein>
<proteinExistence type="predicted"/>
<dbReference type="RefSeq" id="WP_087918899.1">
    <property type="nucleotide sequence ID" value="NZ_CP021780.1"/>
</dbReference>
<dbReference type="Proteomes" id="UP000249890">
    <property type="component" value="Chromosome"/>
</dbReference>
<organism evidence="1 2">
    <name type="scientific">Paenibacillus donghaensis</name>
    <dbReference type="NCBI Taxonomy" id="414771"/>
    <lineage>
        <taxon>Bacteria</taxon>
        <taxon>Bacillati</taxon>
        <taxon>Bacillota</taxon>
        <taxon>Bacilli</taxon>
        <taxon>Bacillales</taxon>
        <taxon>Paenibacillaceae</taxon>
        <taxon>Paenibacillus</taxon>
    </lineage>
</organism>
<dbReference type="KEGG" id="pdh:B9T62_31755"/>
<gene>
    <name evidence="1" type="ORF">B9T62_31755</name>
</gene>
<dbReference type="OrthoDB" id="2082214at2"/>
<sequence length="290" mass="33388">MELKGWDNLGRNLDDTLHHQFKGLMEFLADPILVNGRTWNNSLQIDVAAAIGVKSPGQVRTIKSILEKMGIIKINSLNMRIIPTSNSVITPLGEVLLALVSIEERIGEIAAENHQIRKSIETMYESFYVKALIQYHFPDGARKSDSRTPFHPLHATIKALHKYHSLDKWEWYLLNTFILENENPTQEQQFDNAINQYRAHTVTFSKADITENEKGHQYFPQYLGLSGLVTFQKVGRTWERMELGGNYTDIINCILDTNFINCFFNNNLSVLNEEIDWDDDEHAEGLENYE</sequence>
<evidence type="ECO:0000313" key="2">
    <source>
        <dbReference type="Proteomes" id="UP000249890"/>
    </source>
</evidence>
<accession>A0A2Z2KMY9</accession>
<dbReference type="EMBL" id="CP021780">
    <property type="protein sequence ID" value="ASA24930.1"/>
    <property type="molecule type" value="Genomic_DNA"/>
</dbReference>
<name>A0A2Z2KMY9_9BACL</name>